<dbReference type="PIRSF" id="PIRSF029827">
    <property type="entry name" value="Fe_traffic_YggX"/>
    <property type="match status" value="1"/>
</dbReference>
<comment type="caution">
    <text evidence="6">The sequence shown here is derived from an EMBL/GenBank/DDBJ whole genome shotgun (WGS) entry which is preliminary data.</text>
</comment>
<evidence type="ECO:0000313" key="7">
    <source>
        <dbReference type="Proteomes" id="UP000029264"/>
    </source>
</evidence>
<dbReference type="Pfam" id="PF04362">
    <property type="entry name" value="Iron_traffic"/>
    <property type="match status" value="1"/>
</dbReference>
<sequence length="92" mass="10697">MARTVHCVYFDKDADGLDFQLYPGELGKKIFDSISKEAWALWQNKQTMLINEKKLNMMNPDDRKLLEEQMVAFLFEGGEVHVEGYVPPKDED</sequence>
<comment type="similarity">
    <text evidence="3 5">Belongs to the Fe(2+)-trafficking protein family.</text>
</comment>
<dbReference type="SUPFAM" id="SSF111148">
    <property type="entry name" value="YggX-like"/>
    <property type="match status" value="1"/>
</dbReference>
<dbReference type="eggNOG" id="COG2924">
    <property type="taxonomic scope" value="Bacteria"/>
</dbReference>
<dbReference type="InterPro" id="IPR007457">
    <property type="entry name" value="Fe_traffick_prot_YggX"/>
</dbReference>
<dbReference type="PANTHER" id="PTHR36965:SF1">
    <property type="entry name" value="FE(2+)-TRAFFICKING PROTEIN-RELATED"/>
    <property type="match status" value="1"/>
</dbReference>
<dbReference type="Gene3D" id="1.10.3880.10">
    <property type="entry name" value="Fe(II) trafficking protein YggX"/>
    <property type="match status" value="1"/>
</dbReference>
<evidence type="ECO:0000256" key="5">
    <source>
        <dbReference type="HAMAP-Rule" id="MF_00686"/>
    </source>
</evidence>
<evidence type="ECO:0000256" key="2">
    <source>
        <dbReference type="ARBA" id="ARBA00053793"/>
    </source>
</evidence>
<dbReference type="GO" id="GO:0005506">
    <property type="term" value="F:iron ion binding"/>
    <property type="evidence" value="ECO:0007669"/>
    <property type="project" value="UniProtKB-UniRule"/>
</dbReference>
<reference evidence="6 7" key="1">
    <citation type="submission" date="2014-06" db="EMBL/GenBank/DDBJ databases">
        <title>Shewanella sp. YQH10.</title>
        <authorList>
            <person name="Liu Y."/>
            <person name="Zeng R."/>
        </authorList>
    </citation>
    <scope>NUCLEOTIDE SEQUENCE [LARGE SCALE GENOMIC DNA]</scope>
    <source>
        <strain evidence="6 7">YQH10</strain>
    </source>
</reference>
<evidence type="ECO:0000256" key="4">
    <source>
        <dbReference type="ARBA" id="ARBA00070403"/>
    </source>
</evidence>
<evidence type="ECO:0000313" key="6">
    <source>
        <dbReference type="EMBL" id="KFZ39249.1"/>
    </source>
</evidence>
<dbReference type="EMBL" id="JPEO01000001">
    <property type="protein sequence ID" value="KFZ39249.1"/>
    <property type="molecule type" value="Genomic_DNA"/>
</dbReference>
<dbReference type="Proteomes" id="UP000029264">
    <property type="component" value="Unassembled WGS sequence"/>
</dbReference>
<evidence type="ECO:0000256" key="3">
    <source>
        <dbReference type="ARBA" id="ARBA00061679"/>
    </source>
</evidence>
<protein>
    <recommendedName>
        <fullName evidence="4 5">Probable Fe(2+)-trafficking protein</fullName>
    </recommendedName>
</protein>
<dbReference type="AlphaFoldDB" id="A0A094JMG8"/>
<evidence type="ECO:0000256" key="1">
    <source>
        <dbReference type="ARBA" id="ARBA00023004"/>
    </source>
</evidence>
<dbReference type="STRING" id="1515746.HR45_02355"/>
<accession>A0A094JMG8</accession>
<dbReference type="RefSeq" id="WP_037439253.1">
    <property type="nucleotide sequence ID" value="NZ_JPEO01000001.1"/>
</dbReference>
<dbReference type="OrthoDB" id="9804318at2"/>
<dbReference type="NCBIfam" id="NF003817">
    <property type="entry name" value="PRK05408.1"/>
    <property type="match status" value="1"/>
</dbReference>
<dbReference type="HAMAP" id="MF_00686">
    <property type="entry name" value="Fe_traffic_YggX"/>
    <property type="match status" value="1"/>
</dbReference>
<dbReference type="FunFam" id="1.10.3880.10:FF:000001">
    <property type="entry name" value="Probable Fe(2+)-trafficking protein"/>
    <property type="match status" value="1"/>
</dbReference>
<proteinExistence type="inferred from homology"/>
<dbReference type="GO" id="GO:0034599">
    <property type="term" value="P:cellular response to oxidative stress"/>
    <property type="evidence" value="ECO:0007669"/>
    <property type="project" value="TreeGrafter"/>
</dbReference>
<organism evidence="6 7">
    <name type="scientific">Shewanella mangrovi</name>
    <dbReference type="NCBI Taxonomy" id="1515746"/>
    <lineage>
        <taxon>Bacteria</taxon>
        <taxon>Pseudomonadati</taxon>
        <taxon>Pseudomonadota</taxon>
        <taxon>Gammaproteobacteria</taxon>
        <taxon>Alteromonadales</taxon>
        <taxon>Shewanellaceae</taxon>
        <taxon>Shewanella</taxon>
    </lineage>
</organism>
<comment type="function">
    <text evidence="2">Could be a mediator in iron transactions between iron acquisition and iron-requiring processes, such as synthesis and/or repair of Fe-S clusters in biosynthetic enzymes. Necessary to maintain high levels of aconitase under oxidative stress.</text>
</comment>
<dbReference type="PANTHER" id="PTHR36965">
    <property type="entry name" value="FE(2+)-TRAFFICKING PROTEIN-RELATED"/>
    <property type="match status" value="1"/>
</dbReference>
<keyword evidence="7" id="KW-1185">Reference proteome</keyword>
<name>A0A094JMG8_9GAMM</name>
<dbReference type="GO" id="GO:0005829">
    <property type="term" value="C:cytosol"/>
    <property type="evidence" value="ECO:0007669"/>
    <property type="project" value="TreeGrafter"/>
</dbReference>
<keyword evidence="1 5" id="KW-0408">Iron</keyword>
<dbReference type="InterPro" id="IPR036766">
    <property type="entry name" value="Fe_traffick_prot_YggX_sf"/>
</dbReference>
<gene>
    <name evidence="6" type="ORF">HR45_02355</name>
</gene>